<protein>
    <submittedName>
        <fullName evidence="2">Uncharacterized protein</fullName>
    </submittedName>
</protein>
<evidence type="ECO:0000256" key="1">
    <source>
        <dbReference type="SAM" id="SignalP"/>
    </source>
</evidence>
<dbReference type="Proteomes" id="UP000785679">
    <property type="component" value="Unassembled WGS sequence"/>
</dbReference>
<name>A0A8J8N8U3_HALGN</name>
<feature type="signal peptide" evidence="1">
    <location>
        <begin position="1"/>
        <end position="28"/>
    </location>
</feature>
<feature type="chain" id="PRO_5035300756" evidence="1">
    <location>
        <begin position="29"/>
        <end position="85"/>
    </location>
</feature>
<keyword evidence="1" id="KW-0732">Signal</keyword>
<proteinExistence type="predicted"/>
<keyword evidence="3" id="KW-1185">Reference proteome</keyword>
<sequence>MPSQYHLSMLGSHRCVLFLPAFLSCTIACSCLSTRKLQLSDFGIGKSLSSYKLSLDPQDLEQLNSLQLGPQFKSLKHLVVQGLET</sequence>
<evidence type="ECO:0000313" key="3">
    <source>
        <dbReference type="Proteomes" id="UP000785679"/>
    </source>
</evidence>
<accession>A0A8J8N8U3</accession>
<dbReference type="EMBL" id="RRYP01037868">
    <property type="protein sequence ID" value="TNV67715.1"/>
    <property type="molecule type" value="Genomic_DNA"/>
</dbReference>
<organism evidence="2 3">
    <name type="scientific">Halteria grandinella</name>
    <dbReference type="NCBI Taxonomy" id="5974"/>
    <lineage>
        <taxon>Eukaryota</taxon>
        <taxon>Sar</taxon>
        <taxon>Alveolata</taxon>
        <taxon>Ciliophora</taxon>
        <taxon>Intramacronucleata</taxon>
        <taxon>Spirotrichea</taxon>
        <taxon>Stichotrichia</taxon>
        <taxon>Sporadotrichida</taxon>
        <taxon>Halteriidae</taxon>
        <taxon>Halteria</taxon>
    </lineage>
</organism>
<comment type="caution">
    <text evidence="2">The sequence shown here is derived from an EMBL/GenBank/DDBJ whole genome shotgun (WGS) entry which is preliminary data.</text>
</comment>
<dbReference type="AlphaFoldDB" id="A0A8J8N8U3"/>
<evidence type="ECO:0000313" key="2">
    <source>
        <dbReference type="EMBL" id="TNV67715.1"/>
    </source>
</evidence>
<reference evidence="2" key="1">
    <citation type="submission" date="2019-06" db="EMBL/GenBank/DDBJ databases">
        <authorList>
            <person name="Zheng W."/>
        </authorList>
    </citation>
    <scope>NUCLEOTIDE SEQUENCE</scope>
    <source>
        <strain evidence="2">QDHG01</strain>
    </source>
</reference>
<gene>
    <name evidence="2" type="ORF">FGO68_gene239</name>
</gene>